<proteinExistence type="predicted"/>
<evidence type="ECO:0000313" key="2">
    <source>
        <dbReference type="Proteomes" id="UP001189429"/>
    </source>
</evidence>
<organism evidence="1 2">
    <name type="scientific">Prorocentrum cordatum</name>
    <dbReference type="NCBI Taxonomy" id="2364126"/>
    <lineage>
        <taxon>Eukaryota</taxon>
        <taxon>Sar</taxon>
        <taxon>Alveolata</taxon>
        <taxon>Dinophyceae</taxon>
        <taxon>Prorocentrales</taxon>
        <taxon>Prorocentraceae</taxon>
        <taxon>Prorocentrum</taxon>
    </lineage>
</organism>
<accession>A0ABN9VWF3</accession>
<sequence length="351" mass="37487">QSLWVVANGAPSARDDDVRSVEGLTRARGRWLLYPEKKTAGMPGLLPLCAGMPVQFADAVNFEFGACKRAAGVVHGRALCEADARMVREVHAEAEVVLREVPVAMRVKLHGQAKVFSPGLPLGVFPLKPKTMSWGRGAGGGAAVKRAGFTAAPHFASTAHAVTGATPPTAVVDLLGVARAPRADDVPPSYVALSRVRTADDILIAQALPPALFRMGHQRGPWLLSSIVDGSVTIEDAEAKWAEKTAPTRKRLLELALPCAACRQSKALERFWVPECSALPPAGACEGAADVQRPDPLASELRCFECGRARRVSEYDKKMLGQLRSDDALERAACPACRPAQLRRPPSKICA</sequence>
<reference evidence="1" key="1">
    <citation type="submission" date="2023-10" db="EMBL/GenBank/DDBJ databases">
        <authorList>
            <person name="Chen Y."/>
            <person name="Shah S."/>
            <person name="Dougan E. K."/>
            <person name="Thang M."/>
            <person name="Chan C."/>
        </authorList>
    </citation>
    <scope>NUCLEOTIDE SEQUENCE [LARGE SCALE GENOMIC DNA]</scope>
</reference>
<feature type="non-terminal residue" evidence="1">
    <location>
        <position position="1"/>
    </location>
</feature>
<dbReference type="Proteomes" id="UP001189429">
    <property type="component" value="Unassembled WGS sequence"/>
</dbReference>
<comment type="caution">
    <text evidence="1">The sequence shown here is derived from an EMBL/GenBank/DDBJ whole genome shotgun (WGS) entry which is preliminary data.</text>
</comment>
<name>A0ABN9VWF3_9DINO</name>
<evidence type="ECO:0008006" key="3">
    <source>
        <dbReference type="Google" id="ProtNLM"/>
    </source>
</evidence>
<keyword evidence="2" id="KW-1185">Reference proteome</keyword>
<protein>
    <recommendedName>
        <fullName evidence="3">DNA-directed DNA polymerase</fullName>
    </recommendedName>
</protein>
<evidence type="ECO:0000313" key="1">
    <source>
        <dbReference type="EMBL" id="CAK0877915.1"/>
    </source>
</evidence>
<gene>
    <name evidence="1" type="ORF">PCOR1329_LOCUS61824</name>
</gene>
<dbReference type="EMBL" id="CAUYUJ010017787">
    <property type="protein sequence ID" value="CAK0877915.1"/>
    <property type="molecule type" value="Genomic_DNA"/>
</dbReference>